<comment type="subcellular location">
    <subcellularLocation>
        <location evidence="1">Nucleus</location>
    </subcellularLocation>
</comment>
<feature type="compositionally biased region" description="Basic and acidic residues" evidence="6">
    <location>
        <begin position="218"/>
        <end position="228"/>
    </location>
</feature>
<dbReference type="RefSeq" id="XP_010493351.1">
    <property type="nucleotide sequence ID" value="XM_010495049.1"/>
</dbReference>
<evidence type="ECO:0000313" key="9">
    <source>
        <dbReference type="RefSeq" id="XP_010493351.1"/>
    </source>
</evidence>
<keyword evidence="8" id="KW-1185">Reference proteome</keyword>
<evidence type="ECO:0000259" key="7">
    <source>
        <dbReference type="PROSITE" id="PS50811"/>
    </source>
</evidence>
<reference evidence="8" key="1">
    <citation type="journal article" date="2014" name="Nat. Commun.">
        <title>The emerging biofuel crop Camelina sativa retains a highly undifferentiated hexaploid genome structure.</title>
        <authorList>
            <person name="Kagale S."/>
            <person name="Koh C."/>
            <person name="Nixon J."/>
            <person name="Bollina V."/>
            <person name="Clarke W.E."/>
            <person name="Tuteja R."/>
            <person name="Spillane C."/>
            <person name="Robinson S.J."/>
            <person name="Links M.G."/>
            <person name="Clarke C."/>
            <person name="Higgins E.E."/>
            <person name="Huebert T."/>
            <person name="Sharpe A.G."/>
            <person name="Parkin I.A."/>
        </authorList>
    </citation>
    <scope>NUCLEOTIDE SEQUENCE [LARGE SCALE GENOMIC DNA]</scope>
    <source>
        <strain evidence="8">cv. DH55</strain>
    </source>
</reference>
<dbReference type="Pfam" id="PF03106">
    <property type="entry name" value="WRKY"/>
    <property type="match status" value="1"/>
</dbReference>
<dbReference type="InterPro" id="IPR003657">
    <property type="entry name" value="WRKY_dom"/>
</dbReference>
<evidence type="ECO:0000256" key="1">
    <source>
        <dbReference type="ARBA" id="ARBA00004123"/>
    </source>
</evidence>
<dbReference type="GeneID" id="104770600"/>
<reference evidence="9" key="2">
    <citation type="submission" date="2025-08" db="UniProtKB">
        <authorList>
            <consortium name="RefSeq"/>
        </authorList>
    </citation>
    <scope>IDENTIFICATION</scope>
    <source>
        <tissue evidence="9">Leaf</tissue>
    </source>
</reference>
<dbReference type="InterPro" id="IPR036576">
    <property type="entry name" value="WRKY_dom_sf"/>
</dbReference>
<dbReference type="PANTHER" id="PTHR31282">
    <property type="entry name" value="WRKY TRANSCRIPTION FACTOR 21-RELATED"/>
    <property type="match status" value="1"/>
</dbReference>
<evidence type="ECO:0000256" key="4">
    <source>
        <dbReference type="ARBA" id="ARBA00023163"/>
    </source>
</evidence>
<dbReference type="Proteomes" id="UP000694864">
    <property type="component" value="Chromosome 20"/>
</dbReference>
<evidence type="ECO:0000256" key="2">
    <source>
        <dbReference type="ARBA" id="ARBA00023015"/>
    </source>
</evidence>
<proteinExistence type="predicted"/>
<feature type="region of interest" description="Disordered" evidence="6">
    <location>
        <begin position="67"/>
        <end position="102"/>
    </location>
</feature>
<gene>
    <name evidence="9" type="primary">LOC104770600</name>
</gene>
<keyword evidence="2" id="KW-0805">Transcription regulation</keyword>
<dbReference type="SMART" id="SM00774">
    <property type="entry name" value="WRKY"/>
    <property type="match status" value="1"/>
</dbReference>
<keyword evidence="5" id="KW-0539">Nucleus</keyword>
<sequence>MEMNSPHDKAVQAILYGHSCAMRLKMRLDHSKMAESGPVSSYDLAKSIVDCFSNAISILSVKPKSEDEQFSDLSSRDSSPPPPQGSPSKKRKIESTNSSANWRDDSPDPIYYDGYLWRKYGQKCIKKSAHQRSYYRCSYNIDHNCGARKHEQKIKDNPPVYRTTYFGQHTCKTNHNLDAIFTAVQEPVDDLKSAQMIRFGKDIDQEKEHHSNGFSLSVKHEDEESIREQTMDQYHEMASNNQDCQHVIKEDLSSPSGSYPPPSSSGSESAEFDSDLLFDNQDLWDLYDQFNF</sequence>
<organism evidence="8 9">
    <name type="scientific">Camelina sativa</name>
    <name type="common">False flax</name>
    <name type="synonym">Myagrum sativum</name>
    <dbReference type="NCBI Taxonomy" id="90675"/>
    <lineage>
        <taxon>Eukaryota</taxon>
        <taxon>Viridiplantae</taxon>
        <taxon>Streptophyta</taxon>
        <taxon>Embryophyta</taxon>
        <taxon>Tracheophyta</taxon>
        <taxon>Spermatophyta</taxon>
        <taxon>Magnoliopsida</taxon>
        <taxon>eudicotyledons</taxon>
        <taxon>Gunneridae</taxon>
        <taxon>Pentapetalae</taxon>
        <taxon>rosids</taxon>
        <taxon>malvids</taxon>
        <taxon>Brassicales</taxon>
        <taxon>Brassicaceae</taxon>
        <taxon>Camelineae</taxon>
        <taxon>Camelina</taxon>
    </lineage>
</organism>
<feature type="region of interest" description="Disordered" evidence="6">
    <location>
        <begin position="208"/>
        <end position="228"/>
    </location>
</feature>
<feature type="domain" description="WRKY" evidence="7">
    <location>
        <begin position="106"/>
        <end position="174"/>
    </location>
</feature>
<evidence type="ECO:0000256" key="3">
    <source>
        <dbReference type="ARBA" id="ARBA00023125"/>
    </source>
</evidence>
<accession>A0ABM0XZT8</accession>
<dbReference type="InterPro" id="IPR044810">
    <property type="entry name" value="WRKY_plant"/>
</dbReference>
<evidence type="ECO:0000256" key="5">
    <source>
        <dbReference type="ARBA" id="ARBA00023242"/>
    </source>
</evidence>
<dbReference type="PROSITE" id="PS50811">
    <property type="entry name" value="WRKY"/>
    <property type="match status" value="1"/>
</dbReference>
<keyword evidence="3" id="KW-0238">DNA-binding</keyword>
<dbReference type="SUPFAM" id="SSF118290">
    <property type="entry name" value="WRKY DNA-binding domain"/>
    <property type="match status" value="1"/>
</dbReference>
<name>A0ABM0XZT8_CAMSA</name>
<keyword evidence="4" id="KW-0804">Transcription</keyword>
<feature type="region of interest" description="Disordered" evidence="6">
    <location>
        <begin position="251"/>
        <end position="272"/>
    </location>
</feature>
<protein>
    <submittedName>
        <fullName evidence="9">Probable WRKY transcription factor 38</fullName>
    </submittedName>
</protein>
<dbReference type="Gene3D" id="2.20.25.80">
    <property type="entry name" value="WRKY domain"/>
    <property type="match status" value="1"/>
</dbReference>
<evidence type="ECO:0000313" key="8">
    <source>
        <dbReference type="Proteomes" id="UP000694864"/>
    </source>
</evidence>
<evidence type="ECO:0000256" key="6">
    <source>
        <dbReference type="SAM" id="MobiDB-lite"/>
    </source>
</evidence>